<keyword evidence="2" id="KW-0472">Membrane</keyword>
<feature type="region of interest" description="Disordered" evidence="1">
    <location>
        <begin position="83"/>
        <end position="126"/>
    </location>
</feature>
<keyword evidence="2" id="KW-0812">Transmembrane</keyword>
<keyword evidence="2" id="KW-1133">Transmembrane helix</keyword>
<dbReference type="EMBL" id="BLLG01000002">
    <property type="protein sequence ID" value="GFH34463.1"/>
    <property type="molecule type" value="Genomic_DNA"/>
</dbReference>
<gene>
    <name evidence="3" type="ORF">SCWH03_06770</name>
</gene>
<protein>
    <submittedName>
        <fullName evidence="3">Uncharacterized protein</fullName>
    </submittedName>
</protein>
<evidence type="ECO:0000313" key="4">
    <source>
        <dbReference type="Proteomes" id="UP000484988"/>
    </source>
</evidence>
<accession>A0A6A0AQ88</accession>
<comment type="caution">
    <text evidence="3">The sequence shown here is derived from an EMBL/GenBank/DDBJ whole genome shotgun (WGS) entry which is preliminary data.</text>
</comment>
<keyword evidence="4" id="KW-1185">Reference proteome</keyword>
<sequence length="126" mass="12988">MPGFLLPLIRAVTYTRWLHMLVGAIVPFACAMVYPGLSGGLSLRDCLLVATLPVPLALAAALVPSVRRAEGLQARLMLFPVPQPPAGSDDESAVSTAPSTSGTDLGPHRCLAGPASGSGARRRTGD</sequence>
<organism evidence="3 4">
    <name type="scientific">Streptomyces pacificus</name>
    <dbReference type="NCBI Taxonomy" id="2705029"/>
    <lineage>
        <taxon>Bacteria</taxon>
        <taxon>Bacillati</taxon>
        <taxon>Actinomycetota</taxon>
        <taxon>Actinomycetes</taxon>
        <taxon>Kitasatosporales</taxon>
        <taxon>Streptomycetaceae</taxon>
        <taxon>Streptomyces</taxon>
    </lineage>
</organism>
<feature type="compositionally biased region" description="Polar residues" evidence="1">
    <location>
        <begin position="93"/>
        <end position="103"/>
    </location>
</feature>
<feature type="transmembrane region" description="Helical" evidence="2">
    <location>
        <begin position="47"/>
        <end position="66"/>
    </location>
</feature>
<evidence type="ECO:0000256" key="2">
    <source>
        <dbReference type="SAM" id="Phobius"/>
    </source>
</evidence>
<evidence type="ECO:0000313" key="3">
    <source>
        <dbReference type="EMBL" id="GFH34463.1"/>
    </source>
</evidence>
<feature type="transmembrane region" description="Helical" evidence="2">
    <location>
        <begin position="17"/>
        <end position="35"/>
    </location>
</feature>
<proteinExistence type="predicted"/>
<evidence type="ECO:0000256" key="1">
    <source>
        <dbReference type="SAM" id="MobiDB-lite"/>
    </source>
</evidence>
<reference evidence="3 4" key="1">
    <citation type="submission" date="2020-02" db="EMBL/GenBank/DDBJ databases">
        <title>Whole Genome Shotgun Sequence of Streptomyces sp. strain CWH03.</title>
        <authorList>
            <person name="Dohra H."/>
            <person name="Kodani S."/>
            <person name="Yamamura H."/>
        </authorList>
    </citation>
    <scope>NUCLEOTIDE SEQUENCE [LARGE SCALE GENOMIC DNA]</scope>
    <source>
        <strain evidence="3 4">CWH03</strain>
    </source>
</reference>
<name>A0A6A0AQ88_9ACTN</name>
<dbReference type="Proteomes" id="UP000484988">
    <property type="component" value="Unassembled WGS sequence"/>
</dbReference>
<dbReference type="AlphaFoldDB" id="A0A6A0AQ88"/>